<name>A0AA39MBS3_9BILA</name>
<protein>
    <submittedName>
        <fullName evidence="1">Uncharacterized protein</fullName>
    </submittedName>
</protein>
<proteinExistence type="predicted"/>
<sequence>MSTQLCQTVLCPNSTGPGLPREQFLKHMITHHSSTTWYGKFLPKGAPYDRKAYDNNIGSITPWMTVKMAKYITTDGEDAYPNATADIKMAVNYIENAAKYKLSDRAGVLDAGRRFHTYLLLDPTRLPEGFDPEKIGFSDFLRAVFYIGKATGDRYSAEDAALVYEDAMMECFPEGFLVNDKKGHGNLAAILDSYGKQAHSQKLSPLRSMKEIKVKIGAYLLCKKWQIFQLEKSNEISASNVQLLKAVQ</sequence>
<comment type="caution">
    <text evidence="1">The sequence shown here is derived from an EMBL/GenBank/DDBJ whole genome shotgun (WGS) entry which is preliminary data.</text>
</comment>
<evidence type="ECO:0000313" key="1">
    <source>
        <dbReference type="EMBL" id="KAK0428013.1"/>
    </source>
</evidence>
<evidence type="ECO:0000313" key="2">
    <source>
        <dbReference type="Proteomes" id="UP001175271"/>
    </source>
</evidence>
<keyword evidence="2" id="KW-1185">Reference proteome</keyword>
<reference evidence="1" key="1">
    <citation type="submission" date="2023-06" db="EMBL/GenBank/DDBJ databases">
        <title>Genomic analysis of the entomopathogenic nematode Steinernema hermaphroditum.</title>
        <authorList>
            <person name="Schwarz E.M."/>
            <person name="Heppert J.K."/>
            <person name="Baniya A."/>
            <person name="Schwartz H.T."/>
            <person name="Tan C.-H."/>
            <person name="Antoshechkin I."/>
            <person name="Sternberg P.W."/>
            <person name="Goodrich-Blair H."/>
            <person name="Dillman A.R."/>
        </authorList>
    </citation>
    <scope>NUCLEOTIDE SEQUENCE</scope>
    <source>
        <strain evidence="1">PS9179</strain>
        <tissue evidence="1">Whole animal</tissue>
    </source>
</reference>
<dbReference type="AlphaFoldDB" id="A0AA39MBS3"/>
<gene>
    <name evidence="1" type="ORF">QR680_010543</name>
</gene>
<dbReference type="Pfam" id="PF22945">
    <property type="entry name" value="LEM-3_GIY-YIG"/>
    <property type="match status" value="1"/>
</dbReference>
<dbReference type="EMBL" id="JAUCMV010000001">
    <property type="protein sequence ID" value="KAK0428013.1"/>
    <property type="molecule type" value="Genomic_DNA"/>
</dbReference>
<accession>A0AA39MBS3</accession>
<organism evidence="1 2">
    <name type="scientific">Steinernema hermaphroditum</name>
    <dbReference type="NCBI Taxonomy" id="289476"/>
    <lineage>
        <taxon>Eukaryota</taxon>
        <taxon>Metazoa</taxon>
        <taxon>Ecdysozoa</taxon>
        <taxon>Nematoda</taxon>
        <taxon>Chromadorea</taxon>
        <taxon>Rhabditida</taxon>
        <taxon>Tylenchina</taxon>
        <taxon>Panagrolaimomorpha</taxon>
        <taxon>Strongyloidoidea</taxon>
        <taxon>Steinernematidae</taxon>
        <taxon>Steinernema</taxon>
    </lineage>
</organism>
<dbReference type="Proteomes" id="UP001175271">
    <property type="component" value="Unassembled WGS sequence"/>
</dbReference>